<reference evidence="1" key="1">
    <citation type="journal article" date="2021" name="Proc. Natl. Acad. Sci. U.S.A.">
        <title>A Catalog of Tens of Thousands of Viruses from Human Metagenomes Reveals Hidden Associations with Chronic Diseases.</title>
        <authorList>
            <person name="Tisza M.J."/>
            <person name="Buck C.B."/>
        </authorList>
    </citation>
    <scope>NUCLEOTIDE SEQUENCE</scope>
    <source>
        <strain evidence="1">CtHip2</strain>
    </source>
</reference>
<sequence length="135" mass="15707">MILRFQVLEHEKRPKVIDFEFDSISKALDFLMKGRPLSDFNFDVSQYLLYTRGNIDSIVYQVTLLDKESGKNIALEDLTFEVITRYIDMQEFIEKVCLEDELEAYAEEAKELYPGSASLLMPIHTYNGLPTERVV</sequence>
<evidence type="ECO:0000313" key="1">
    <source>
        <dbReference type="EMBL" id="DAF42636.1"/>
    </source>
</evidence>
<name>A0A8S5RV45_9CAUD</name>
<organism evidence="1">
    <name type="scientific">Siphoviridae sp. ctHip2</name>
    <dbReference type="NCBI Taxonomy" id="2827830"/>
    <lineage>
        <taxon>Viruses</taxon>
        <taxon>Duplodnaviria</taxon>
        <taxon>Heunggongvirae</taxon>
        <taxon>Uroviricota</taxon>
        <taxon>Caudoviricetes</taxon>
    </lineage>
</organism>
<protein>
    <submittedName>
        <fullName evidence="1">Uncharacterized protein</fullName>
    </submittedName>
</protein>
<dbReference type="EMBL" id="BK032497">
    <property type="protein sequence ID" value="DAF42636.1"/>
    <property type="molecule type" value="Genomic_DNA"/>
</dbReference>
<accession>A0A8S5RV45</accession>
<proteinExistence type="predicted"/>